<gene>
    <name evidence="12" type="ORF">BOTBODRAFT_169225</name>
</gene>
<proteinExistence type="inferred from homology"/>
<feature type="compositionally biased region" description="Polar residues" evidence="9">
    <location>
        <begin position="586"/>
        <end position="609"/>
    </location>
</feature>
<feature type="compositionally biased region" description="Polar residues" evidence="9">
    <location>
        <begin position="514"/>
        <end position="525"/>
    </location>
</feature>
<keyword evidence="6" id="KW-0967">Endosome</keyword>
<feature type="compositionally biased region" description="Polar residues" evidence="9">
    <location>
        <begin position="217"/>
        <end position="236"/>
    </location>
</feature>
<feature type="region of interest" description="Disordered" evidence="9">
    <location>
        <begin position="442"/>
        <end position="691"/>
    </location>
</feature>
<feature type="compositionally biased region" description="Polar residues" evidence="9">
    <location>
        <begin position="296"/>
        <end position="308"/>
    </location>
</feature>
<keyword evidence="13" id="KW-1185">Reference proteome</keyword>
<feature type="compositionally biased region" description="Low complexity" evidence="9">
    <location>
        <begin position="203"/>
        <end position="216"/>
    </location>
</feature>
<reference evidence="13" key="1">
    <citation type="journal article" date="2014" name="Proc. Natl. Acad. Sci. U.S.A.">
        <title>Extensive sampling of basidiomycete genomes demonstrates inadequacy of the white-rot/brown-rot paradigm for wood decay fungi.</title>
        <authorList>
            <person name="Riley R."/>
            <person name="Salamov A.A."/>
            <person name="Brown D.W."/>
            <person name="Nagy L.G."/>
            <person name="Floudas D."/>
            <person name="Held B.W."/>
            <person name="Levasseur A."/>
            <person name="Lombard V."/>
            <person name="Morin E."/>
            <person name="Otillar R."/>
            <person name="Lindquist E.A."/>
            <person name="Sun H."/>
            <person name="LaButti K.M."/>
            <person name="Schmutz J."/>
            <person name="Jabbour D."/>
            <person name="Luo H."/>
            <person name="Baker S.E."/>
            <person name="Pisabarro A.G."/>
            <person name="Walton J.D."/>
            <person name="Blanchette R.A."/>
            <person name="Henrissat B."/>
            <person name="Martin F."/>
            <person name="Cullen D."/>
            <person name="Hibbett D.S."/>
            <person name="Grigoriev I.V."/>
        </authorList>
    </citation>
    <scope>NUCLEOTIDE SEQUENCE [LARGE SCALE GENOMIC DNA]</scope>
    <source>
        <strain evidence="13">FD-172 SS1</strain>
    </source>
</reference>
<evidence type="ECO:0000256" key="1">
    <source>
        <dbReference type="ARBA" id="ARBA00004481"/>
    </source>
</evidence>
<dbReference type="STRING" id="930990.A0A067N0J8"/>
<evidence type="ECO:0000256" key="9">
    <source>
        <dbReference type="SAM" id="MobiDB-lite"/>
    </source>
</evidence>
<evidence type="ECO:0000256" key="6">
    <source>
        <dbReference type="ARBA" id="ARBA00022753"/>
    </source>
</evidence>
<feature type="compositionally biased region" description="Low complexity" evidence="9">
    <location>
        <begin position="571"/>
        <end position="581"/>
    </location>
</feature>
<evidence type="ECO:0000259" key="11">
    <source>
        <dbReference type="Pfam" id="PF18097"/>
    </source>
</evidence>
<comment type="subcellular location">
    <subcellularLocation>
        <location evidence="2">Cytoplasm</location>
    </subcellularLocation>
    <subcellularLocation>
        <location evidence="1">Endosome membrane</location>
        <topology evidence="1">Peripheral membrane protein</topology>
    </subcellularLocation>
</comment>
<keyword evidence="7" id="KW-0653">Protein transport</keyword>
<dbReference type="GO" id="GO:0010008">
    <property type="term" value="C:endosome membrane"/>
    <property type="evidence" value="ECO:0007669"/>
    <property type="project" value="UniProtKB-SubCell"/>
</dbReference>
<dbReference type="Proteomes" id="UP000027195">
    <property type="component" value="Unassembled WGS sequence"/>
</dbReference>
<evidence type="ECO:0000259" key="10">
    <source>
        <dbReference type="Pfam" id="PF04652"/>
    </source>
</evidence>
<feature type="compositionally biased region" description="Basic and acidic residues" evidence="9">
    <location>
        <begin position="345"/>
        <end position="354"/>
    </location>
</feature>
<feature type="compositionally biased region" description="Low complexity" evidence="9">
    <location>
        <begin position="481"/>
        <end position="500"/>
    </location>
</feature>
<dbReference type="Gene3D" id="1.20.5.420">
    <property type="entry name" value="Immunoglobulin FC, subunit C"/>
    <property type="match status" value="1"/>
</dbReference>
<feature type="domain" description="Vta1/callose synthase N-terminal" evidence="10">
    <location>
        <begin position="26"/>
        <end position="171"/>
    </location>
</feature>
<dbReference type="AlphaFoldDB" id="A0A067N0J8"/>
<sequence length="738" mass="78612">MAVPSHGSKPTVILGLPEIPPNMKNLLPYLQRAAELKDKDPVMCHWCLRFAVKLGIAGMSKPSTAPQKAFLQELFNVLENPAKPMTREQDELLTDSAGSMYIRKFAYKVFAQADNEDRKGGATRSTAKRFLAAANFLELLTMFDEPEDGVTEGKIRYAKWKAAEIAKAYREGRVPVPGPASTGVVSPDLLSPNGYESRDKDSSNNSNSGYFNNNLSTPLLSTAGDSTFGSVPTSIEPSPSPSQLPLPSSPAPTPPPPSDPATPLATRTNIYSSPPIRPVSDANDGAFSSPFPSHLRNLSSSGTWSTAATPGVEDKFRRQALNLSQPSPTPARAIAQRGYPFYGNDNDRREKGPDSADAEMEDNEEARKDRWQAALAAFGGSVPARSGSWSSIATVGENMSRSGSLGAPVAPVRPIDPDGRSGLPFGSSAQILKGIPEVPAVPIIDYRRSREGSRDSREDGDELAPLPTLPIPIKKVHFSPSVTGGMSSIASSSPPGSPSSYAESTVSPLEIALSPQSSHTTNLSDISGPPKSPGGYGGYVPGSKPSPPAKPAHLSNSPRSYSPPKGPEPPTSSSRSSPPGSAATYHVTNYYSSPRSSPPLKTSPTQSPAALTPRPLTTPLSKDRASPPRRPFTMPSAPPGSSPRHSPHASAPPLPSPYGNSYNPSPPRRLSPPGRLSPPRRPSPPRPLPTFLPHEIVEQTKRHARFAMSALDYDDLDTARKELQLALDYVNGRITGPR</sequence>
<dbReference type="InterPro" id="IPR041212">
    <property type="entry name" value="Vta1_C"/>
</dbReference>
<feature type="region of interest" description="Disordered" evidence="9">
    <location>
        <begin position="322"/>
        <end position="368"/>
    </location>
</feature>
<feature type="compositionally biased region" description="Pro residues" evidence="9">
    <location>
        <begin position="664"/>
        <end position="690"/>
    </location>
</feature>
<protein>
    <recommendedName>
        <fullName evidence="14">DUF605-domain-containing protein</fullName>
    </recommendedName>
</protein>
<dbReference type="InterPro" id="IPR039431">
    <property type="entry name" value="Vta1/CALS_N"/>
</dbReference>
<feature type="region of interest" description="Disordered" evidence="9">
    <location>
        <begin position="296"/>
        <end position="315"/>
    </location>
</feature>
<feature type="region of interest" description="Disordered" evidence="9">
    <location>
        <begin position="173"/>
        <end position="291"/>
    </location>
</feature>
<evidence type="ECO:0000313" key="12">
    <source>
        <dbReference type="EMBL" id="KDQ20475.1"/>
    </source>
</evidence>
<dbReference type="PANTHER" id="PTHR46009:SF1">
    <property type="entry name" value="VACUOLAR PROTEIN SORTING-ASSOCIATED PROTEIN VTA1 HOMOLOG"/>
    <property type="match status" value="1"/>
</dbReference>
<evidence type="ECO:0000256" key="8">
    <source>
        <dbReference type="ARBA" id="ARBA00023136"/>
    </source>
</evidence>
<name>A0A067N0J8_BOTB1</name>
<evidence type="ECO:0000313" key="13">
    <source>
        <dbReference type="Proteomes" id="UP000027195"/>
    </source>
</evidence>
<evidence type="ECO:0000256" key="5">
    <source>
        <dbReference type="ARBA" id="ARBA00022490"/>
    </source>
</evidence>
<dbReference type="GO" id="GO:0015031">
    <property type="term" value="P:protein transport"/>
    <property type="evidence" value="ECO:0007669"/>
    <property type="project" value="UniProtKB-KW"/>
</dbReference>
<evidence type="ECO:0000256" key="7">
    <source>
        <dbReference type="ARBA" id="ARBA00022927"/>
    </source>
</evidence>
<comment type="similarity">
    <text evidence="3">Belongs to the VTA1 family.</text>
</comment>
<dbReference type="OrthoDB" id="391137at2759"/>
<evidence type="ECO:0008006" key="14">
    <source>
        <dbReference type="Google" id="ProtNLM"/>
    </source>
</evidence>
<dbReference type="PANTHER" id="PTHR46009">
    <property type="entry name" value="VACUOLAR PROTEIN SORTING-ASSOCIATED PROTEIN VTA1 HOMOLOG"/>
    <property type="match status" value="1"/>
</dbReference>
<feature type="compositionally biased region" description="Basic and acidic residues" evidence="9">
    <location>
        <begin position="445"/>
        <end position="457"/>
    </location>
</feature>
<accession>A0A067N0J8</accession>
<dbReference type="GO" id="GO:0005771">
    <property type="term" value="C:multivesicular body"/>
    <property type="evidence" value="ECO:0007669"/>
    <property type="project" value="TreeGrafter"/>
</dbReference>
<dbReference type="GO" id="GO:0032511">
    <property type="term" value="P:late endosome to vacuole transport via multivesicular body sorting pathway"/>
    <property type="evidence" value="ECO:0007669"/>
    <property type="project" value="InterPro"/>
</dbReference>
<dbReference type="Pfam" id="PF18097">
    <property type="entry name" value="Vta1_C"/>
    <property type="match status" value="1"/>
</dbReference>
<feature type="compositionally biased region" description="Pro residues" evidence="9">
    <location>
        <begin position="238"/>
        <end position="260"/>
    </location>
</feature>
<evidence type="ECO:0000256" key="2">
    <source>
        <dbReference type="ARBA" id="ARBA00004496"/>
    </source>
</evidence>
<dbReference type="Pfam" id="PF04652">
    <property type="entry name" value="Vta1"/>
    <property type="match status" value="1"/>
</dbReference>
<organism evidence="12 13">
    <name type="scientific">Botryobasidium botryosum (strain FD-172 SS1)</name>
    <dbReference type="NCBI Taxonomy" id="930990"/>
    <lineage>
        <taxon>Eukaryota</taxon>
        <taxon>Fungi</taxon>
        <taxon>Dikarya</taxon>
        <taxon>Basidiomycota</taxon>
        <taxon>Agaricomycotina</taxon>
        <taxon>Agaricomycetes</taxon>
        <taxon>Cantharellales</taxon>
        <taxon>Botryobasidiaceae</taxon>
        <taxon>Botryobasidium</taxon>
    </lineage>
</organism>
<keyword evidence="8" id="KW-0472">Membrane</keyword>
<dbReference type="InterPro" id="IPR023175">
    <property type="entry name" value="Vta1/CALS_N_sf"/>
</dbReference>
<feature type="domain" description="Vta1 C-terminal" evidence="11">
    <location>
        <begin position="697"/>
        <end position="729"/>
    </location>
</feature>
<feature type="compositionally biased region" description="Low complexity" evidence="9">
    <location>
        <begin position="611"/>
        <end position="620"/>
    </location>
</feature>
<dbReference type="HOGENOM" id="CLU_030378_5_0_1"/>
<keyword evidence="5" id="KW-0963">Cytoplasm</keyword>
<dbReference type="Gene3D" id="1.25.40.270">
    <property type="entry name" value="Vacuolar protein sorting-associated protein vta1"/>
    <property type="match status" value="1"/>
</dbReference>
<dbReference type="InParanoid" id="A0A067N0J8"/>
<evidence type="ECO:0000256" key="3">
    <source>
        <dbReference type="ARBA" id="ARBA00007895"/>
    </source>
</evidence>
<evidence type="ECO:0000256" key="4">
    <source>
        <dbReference type="ARBA" id="ARBA00022448"/>
    </source>
</evidence>
<keyword evidence="4" id="KW-0813">Transport</keyword>
<dbReference type="EMBL" id="KL198017">
    <property type="protein sequence ID" value="KDQ20475.1"/>
    <property type="molecule type" value="Genomic_DNA"/>
</dbReference>
<dbReference type="InterPro" id="IPR044538">
    <property type="entry name" value="Vta1-like"/>
</dbReference>